<dbReference type="EMBL" id="CP036265">
    <property type="protein sequence ID" value="QDT17662.1"/>
    <property type="molecule type" value="Genomic_DNA"/>
</dbReference>
<evidence type="ECO:0000256" key="3">
    <source>
        <dbReference type="ARBA" id="ARBA00022553"/>
    </source>
</evidence>
<feature type="transmembrane region" description="Helical" evidence="4">
    <location>
        <begin position="29"/>
        <end position="47"/>
    </location>
</feature>
<keyword evidence="6" id="KW-0808">Transferase</keyword>
<evidence type="ECO:0000256" key="4">
    <source>
        <dbReference type="SAM" id="Phobius"/>
    </source>
</evidence>
<keyword evidence="4" id="KW-1133">Transmembrane helix</keyword>
<dbReference type="SMART" id="SM00387">
    <property type="entry name" value="HATPase_c"/>
    <property type="match status" value="1"/>
</dbReference>
<dbReference type="InterPro" id="IPR003661">
    <property type="entry name" value="HisK_dim/P_dom"/>
</dbReference>
<dbReference type="CDD" id="cd00075">
    <property type="entry name" value="HATPase"/>
    <property type="match status" value="1"/>
</dbReference>
<dbReference type="Gene3D" id="3.30.565.10">
    <property type="entry name" value="Histidine kinase-like ATPase, C-terminal domain"/>
    <property type="match status" value="1"/>
</dbReference>
<accession>A0A517PE63</accession>
<comment type="catalytic activity">
    <reaction evidence="1">
        <text>ATP + protein L-histidine = ADP + protein N-phospho-L-histidine.</text>
        <dbReference type="EC" id="2.7.13.3"/>
    </reaction>
</comment>
<dbReference type="PROSITE" id="PS50109">
    <property type="entry name" value="HIS_KIN"/>
    <property type="match status" value="1"/>
</dbReference>
<dbReference type="InterPro" id="IPR036097">
    <property type="entry name" value="HisK_dim/P_sf"/>
</dbReference>
<gene>
    <name evidence="6" type="primary">glrK</name>
    <name evidence="6" type="ORF">CA12_37920</name>
</gene>
<evidence type="ECO:0000313" key="7">
    <source>
        <dbReference type="Proteomes" id="UP000318741"/>
    </source>
</evidence>
<organism evidence="6 7">
    <name type="scientific">Alienimonas californiensis</name>
    <dbReference type="NCBI Taxonomy" id="2527989"/>
    <lineage>
        <taxon>Bacteria</taxon>
        <taxon>Pseudomonadati</taxon>
        <taxon>Planctomycetota</taxon>
        <taxon>Planctomycetia</taxon>
        <taxon>Planctomycetales</taxon>
        <taxon>Planctomycetaceae</taxon>
        <taxon>Alienimonas</taxon>
    </lineage>
</organism>
<feature type="domain" description="Histidine kinase" evidence="5">
    <location>
        <begin position="64"/>
        <end position="285"/>
    </location>
</feature>
<dbReference type="GO" id="GO:0000155">
    <property type="term" value="F:phosphorelay sensor kinase activity"/>
    <property type="evidence" value="ECO:0007669"/>
    <property type="project" value="InterPro"/>
</dbReference>
<dbReference type="CDD" id="cd00082">
    <property type="entry name" value="HisKA"/>
    <property type="match status" value="1"/>
</dbReference>
<evidence type="ECO:0000259" key="5">
    <source>
        <dbReference type="PROSITE" id="PS50109"/>
    </source>
</evidence>
<reference evidence="6 7" key="1">
    <citation type="submission" date="2019-02" db="EMBL/GenBank/DDBJ databases">
        <title>Deep-cultivation of Planctomycetes and their phenomic and genomic characterization uncovers novel biology.</title>
        <authorList>
            <person name="Wiegand S."/>
            <person name="Jogler M."/>
            <person name="Boedeker C."/>
            <person name="Pinto D."/>
            <person name="Vollmers J."/>
            <person name="Rivas-Marin E."/>
            <person name="Kohn T."/>
            <person name="Peeters S.H."/>
            <person name="Heuer A."/>
            <person name="Rast P."/>
            <person name="Oberbeckmann S."/>
            <person name="Bunk B."/>
            <person name="Jeske O."/>
            <person name="Meyerdierks A."/>
            <person name="Storesund J.E."/>
            <person name="Kallscheuer N."/>
            <person name="Luecker S."/>
            <person name="Lage O.M."/>
            <person name="Pohl T."/>
            <person name="Merkel B.J."/>
            <person name="Hornburger P."/>
            <person name="Mueller R.-W."/>
            <person name="Bruemmer F."/>
            <person name="Labrenz M."/>
            <person name="Spormann A.M."/>
            <person name="Op den Camp H."/>
            <person name="Overmann J."/>
            <person name="Amann R."/>
            <person name="Jetten M.S.M."/>
            <person name="Mascher T."/>
            <person name="Medema M.H."/>
            <person name="Devos D.P."/>
            <person name="Kaster A.-K."/>
            <person name="Ovreas L."/>
            <person name="Rohde M."/>
            <person name="Galperin M.Y."/>
            <person name="Jogler C."/>
        </authorList>
    </citation>
    <scope>NUCLEOTIDE SEQUENCE [LARGE SCALE GENOMIC DNA]</scope>
    <source>
        <strain evidence="6 7">CA12</strain>
    </source>
</reference>
<dbReference type="InterPro" id="IPR005467">
    <property type="entry name" value="His_kinase_dom"/>
</dbReference>
<keyword evidence="4" id="KW-0472">Membrane</keyword>
<dbReference type="AlphaFoldDB" id="A0A517PE63"/>
<dbReference type="PRINTS" id="PR00344">
    <property type="entry name" value="BCTRLSENSOR"/>
</dbReference>
<dbReference type="Pfam" id="PF00512">
    <property type="entry name" value="HisKA"/>
    <property type="match status" value="1"/>
</dbReference>
<sequence>MVLLALNIALMTAWIVILSDTYQYTALTVGTVLFALVLVGSTAYLILSIKAVRLHARQVNFVDSVTHELKTPLAAAKLYLETLQMRPDMPAEKRSDCLEVMAAELNRLEHLIIQLLEVGRLERLGTGVEVEDVDLAPLLRRAMTTAAAHHKQDPEEIFTADLHSVIVPARRMILETIFGNLLDNAVKYGGQPGAAPQVTVQVSERRGRVVTRIADDGAGVPAEFRKKIFDLFYRGGNELERTRRGTGLGLYIVRTLVTLLNGKVQVFDRADGPGSVFEVDLPGIRQ</sequence>
<dbReference type="PANTHER" id="PTHR43547">
    <property type="entry name" value="TWO-COMPONENT HISTIDINE KINASE"/>
    <property type="match status" value="1"/>
</dbReference>
<dbReference type="InterPro" id="IPR003594">
    <property type="entry name" value="HATPase_dom"/>
</dbReference>
<keyword evidence="3" id="KW-0597">Phosphoprotein</keyword>
<dbReference type="Pfam" id="PF02518">
    <property type="entry name" value="HATPase_c"/>
    <property type="match status" value="1"/>
</dbReference>
<dbReference type="KEGG" id="acaf:CA12_37920"/>
<dbReference type="SUPFAM" id="SSF55874">
    <property type="entry name" value="ATPase domain of HSP90 chaperone/DNA topoisomerase II/histidine kinase"/>
    <property type="match status" value="1"/>
</dbReference>
<evidence type="ECO:0000313" key="6">
    <source>
        <dbReference type="EMBL" id="QDT17662.1"/>
    </source>
</evidence>
<dbReference type="RefSeq" id="WP_242688023.1">
    <property type="nucleotide sequence ID" value="NZ_CP036265.1"/>
</dbReference>
<protein>
    <recommendedName>
        <fullName evidence="2">histidine kinase</fullName>
        <ecNumber evidence="2">2.7.13.3</ecNumber>
    </recommendedName>
</protein>
<dbReference type="InterPro" id="IPR036890">
    <property type="entry name" value="HATPase_C_sf"/>
</dbReference>
<dbReference type="InterPro" id="IPR004358">
    <property type="entry name" value="Sig_transdc_His_kin-like_C"/>
</dbReference>
<dbReference type="Gene3D" id="1.10.287.130">
    <property type="match status" value="1"/>
</dbReference>
<evidence type="ECO:0000256" key="1">
    <source>
        <dbReference type="ARBA" id="ARBA00000085"/>
    </source>
</evidence>
<dbReference type="SMART" id="SM00388">
    <property type="entry name" value="HisKA"/>
    <property type="match status" value="1"/>
</dbReference>
<name>A0A517PE63_9PLAN</name>
<dbReference type="SUPFAM" id="SSF47384">
    <property type="entry name" value="Homodimeric domain of signal transducing histidine kinase"/>
    <property type="match status" value="1"/>
</dbReference>
<keyword evidence="7" id="KW-1185">Reference proteome</keyword>
<dbReference type="Proteomes" id="UP000318741">
    <property type="component" value="Chromosome"/>
</dbReference>
<evidence type="ECO:0000256" key="2">
    <source>
        <dbReference type="ARBA" id="ARBA00012438"/>
    </source>
</evidence>
<proteinExistence type="predicted"/>
<keyword evidence="6" id="KW-0418">Kinase</keyword>
<dbReference type="EC" id="2.7.13.3" evidence="2"/>
<keyword evidence="4" id="KW-0812">Transmembrane</keyword>
<dbReference type="PANTHER" id="PTHR43547:SF2">
    <property type="entry name" value="HYBRID SIGNAL TRANSDUCTION HISTIDINE KINASE C"/>
    <property type="match status" value="1"/>
</dbReference>